<feature type="region of interest" description="Disordered" evidence="1">
    <location>
        <begin position="441"/>
        <end position="606"/>
    </location>
</feature>
<feature type="region of interest" description="Disordered" evidence="1">
    <location>
        <begin position="320"/>
        <end position="424"/>
    </location>
</feature>
<gene>
    <name evidence="2" type="ORF">AAE3_LOCUS3355</name>
</gene>
<feature type="region of interest" description="Disordered" evidence="1">
    <location>
        <begin position="98"/>
        <end position="130"/>
    </location>
</feature>
<feature type="compositionally biased region" description="Polar residues" evidence="1">
    <location>
        <begin position="468"/>
        <end position="489"/>
    </location>
</feature>
<keyword evidence="3" id="KW-1185">Reference proteome</keyword>
<feature type="compositionally biased region" description="Basic residues" evidence="1">
    <location>
        <begin position="444"/>
        <end position="454"/>
    </location>
</feature>
<dbReference type="Proteomes" id="UP000467700">
    <property type="component" value="Unassembled WGS sequence"/>
</dbReference>
<dbReference type="OrthoDB" id="3067737at2759"/>
<organism evidence="2 3">
    <name type="scientific">Cyclocybe aegerita</name>
    <name type="common">Black poplar mushroom</name>
    <name type="synonym">Agrocybe aegerita</name>
    <dbReference type="NCBI Taxonomy" id="1973307"/>
    <lineage>
        <taxon>Eukaryota</taxon>
        <taxon>Fungi</taxon>
        <taxon>Dikarya</taxon>
        <taxon>Basidiomycota</taxon>
        <taxon>Agaricomycotina</taxon>
        <taxon>Agaricomycetes</taxon>
        <taxon>Agaricomycetidae</taxon>
        <taxon>Agaricales</taxon>
        <taxon>Agaricineae</taxon>
        <taxon>Bolbitiaceae</taxon>
        <taxon>Cyclocybe</taxon>
    </lineage>
</organism>
<accession>A0A8S0WMT9</accession>
<feature type="region of interest" description="Disordered" evidence="1">
    <location>
        <begin position="205"/>
        <end position="229"/>
    </location>
</feature>
<dbReference type="EMBL" id="CACVBS010000032">
    <property type="protein sequence ID" value="CAA7261172.1"/>
    <property type="molecule type" value="Genomic_DNA"/>
</dbReference>
<sequence>MLEGAADLAAYQHHIDNAFGPNADVDKIRHVIQSLHGQKRLGVEDMLGPDEGHSADASFETNSIRLQASFYDSKTPQDRAGTLIHEAVHALHSSAHDSFTKDGHYKATPSSDIPMGESSNFYDGLKGGANSEQQLLDHTGRDFETLKKHSKNMHLNPDSYKLLAHTMFYGFMRTNQQRQEGVPHKVPLKADYEFYRSGKHLKEHKKLSGPEWVPTPQGQPGQHVYYSPATQRYDGPYQISDIPPPLDHQPPHPIDLAEKPHAFSGLSRILPKKPTTFGFAGFHKKTGPSPNIGSVSSSSAAGRTGGTSFLKYMGHLRKDSTALRSGDRSRATAAKNNNYQLSAGKAKSGTARSNEAGSRKYAGPSGRHGRTGKKALKSTTTMGKARESRARHMPGATSRDGGKRGTQTPLSHTGAASSTSHAIHKGTRIHASAVGRTVAQTMSKTKHSVIKRPTKLSVAHTTRKAQRGSYSEAATSGSSAGRSKTVPRQSRTHHTAGVSKGNAPHADRTRTHVAHVEVSPGRKSATSARRLTKVAQRTSKNSHQSRAGKASHPAVVGHSKSRTATGTVSSRHGAAKPPPSLVPGMSTRPSSSMKVEKRPRSTEGLA</sequence>
<dbReference type="AlphaFoldDB" id="A0A8S0WMT9"/>
<evidence type="ECO:0000313" key="3">
    <source>
        <dbReference type="Proteomes" id="UP000467700"/>
    </source>
</evidence>
<feature type="compositionally biased region" description="Polar residues" evidence="1">
    <location>
        <begin position="524"/>
        <end position="545"/>
    </location>
</feature>
<comment type="caution">
    <text evidence="2">The sequence shown here is derived from an EMBL/GenBank/DDBJ whole genome shotgun (WGS) entry which is preliminary data.</text>
</comment>
<feature type="compositionally biased region" description="Basic residues" evidence="1">
    <location>
        <begin position="367"/>
        <end position="376"/>
    </location>
</feature>
<evidence type="ECO:0000256" key="1">
    <source>
        <dbReference type="SAM" id="MobiDB-lite"/>
    </source>
</evidence>
<evidence type="ECO:0000313" key="2">
    <source>
        <dbReference type="EMBL" id="CAA7261172.1"/>
    </source>
</evidence>
<feature type="compositionally biased region" description="Basic and acidic residues" evidence="1">
    <location>
        <begin position="320"/>
        <end position="330"/>
    </location>
</feature>
<feature type="compositionally biased region" description="Low complexity" evidence="1">
    <location>
        <begin position="411"/>
        <end position="421"/>
    </location>
</feature>
<reference evidence="2 3" key="1">
    <citation type="submission" date="2020-01" db="EMBL/GenBank/DDBJ databases">
        <authorList>
            <person name="Gupta K D."/>
        </authorList>
    </citation>
    <scope>NUCLEOTIDE SEQUENCE [LARGE SCALE GENOMIC DNA]</scope>
</reference>
<name>A0A8S0WMT9_CYCAE</name>
<proteinExistence type="predicted"/>
<feature type="compositionally biased region" description="Basic and acidic residues" evidence="1">
    <location>
        <begin position="594"/>
        <end position="606"/>
    </location>
</feature>
<protein>
    <submittedName>
        <fullName evidence="2">Uncharacterized protein</fullName>
    </submittedName>
</protein>